<dbReference type="GO" id="GO:0010038">
    <property type="term" value="P:response to metal ion"/>
    <property type="evidence" value="ECO:0007669"/>
    <property type="project" value="InterPro"/>
</dbReference>
<evidence type="ECO:0000256" key="1">
    <source>
        <dbReference type="ARBA" id="ARBA00000903"/>
    </source>
</evidence>
<proteinExistence type="inferred from homology"/>
<feature type="binding site" evidence="9">
    <location>
        <position position="45"/>
    </location>
    <ligand>
        <name>S-adenosyl-L-methionine</name>
        <dbReference type="ChEBI" id="CHEBI:59789"/>
    </ligand>
</feature>
<dbReference type="InterPro" id="IPR025835">
    <property type="entry name" value="Thiopurine_S-MeTrfase"/>
</dbReference>
<dbReference type="Gene3D" id="3.40.50.150">
    <property type="entry name" value="Vaccinia Virus protein VP39"/>
    <property type="match status" value="1"/>
</dbReference>
<dbReference type="HAMAP" id="MF_00812">
    <property type="entry name" value="Thiopur_methtran"/>
    <property type="match status" value="1"/>
</dbReference>
<keyword evidence="8 9" id="KW-0949">S-adenosyl-L-methionine</keyword>
<evidence type="ECO:0000256" key="3">
    <source>
        <dbReference type="ARBA" id="ARBA00008145"/>
    </source>
</evidence>
<evidence type="ECO:0000256" key="6">
    <source>
        <dbReference type="ARBA" id="ARBA00022603"/>
    </source>
</evidence>
<evidence type="ECO:0000256" key="9">
    <source>
        <dbReference type="HAMAP-Rule" id="MF_00812"/>
    </source>
</evidence>
<dbReference type="FunFam" id="3.40.50.150:FF:000101">
    <property type="entry name" value="Thiopurine S-methyltransferase"/>
    <property type="match status" value="1"/>
</dbReference>
<feature type="binding site" evidence="9">
    <location>
        <position position="66"/>
    </location>
    <ligand>
        <name>S-adenosyl-L-methionine</name>
        <dbReference type="ChEBI" id="CHEBI:59789"/>
    </ligand>
</feature>
<dbReference type="InterPro" id="IPR022474">
    <property type="entry name" value="Thiopur_S-MeTfrase_Se/Te_detox"/>
</dbReference>
<evidence type="ECO:0000256" key="7">
    <source>
        <dbReference type="ARBA" id="ARBA00022679"/>
    </source>
</evidence>
<evidence type="ECO:0000313" key="11">
    <source>
        <dbReference type="Proteomes" id="UP001409585"/>
    </source>
</evidence>
<dbReference type="GO" id="GO:0032259">
    <property type="term" value="P:methylation"/>
    <property type="evidence" value="ECO:0007669"/>
    <property type="project" value="UniProtKB-KW"/>
</dbReference>
<keyword evidence="6 9" id="KW-0489">Methyltransferase</keyword>
<evidence type="ECO:0000313" key="10">
    <source>
        <dbReference type="EMBL" id="GAA4943363.1"/>
    </source>
</evidence>
<dbReference type="InterPro" id="IPR008854">
    <property type="entry name" value="TPMT"/>
</dbReference>
<evidence type="ECO:0000256" key="5">
    <source>
        <dbReference type="ARBA" id="ARBA00022490"/>
    </source>
</evidence>
<dbReference type="GO" id="GO:0008119">
    <property type="term" value="F:thiopurine S-methyltransferase activity"/>
    <property type="evidence" value="ECO:0007669"/>
    <property type="project" value="UniProtKB-UniRule"/>
</dbReference>
<dbReference type="Pfam" id="PF05724">
    <property type="entry name" value="TPMT"/>
    <property type="match status" value="1"/>
</dbReference>
<dbReference type="NCBIfam" id="TIGR03840">
    <property type="entry name" value="TMPT_Se_Te"/>
    <property type="match status" value="1"/>
</dbReference>
<gene>
    <name evidence="9" type="primary">tpm</name>
    <name evidence="10" type="ORF">GCM10025791_22640</name>
</gene>
<comment type="caution">
    <text evidence="10">The sequence shown here is derived from an EMBL/GenBank/DDBJ whole genome shotgun (WGS) entry which is preliminary data.</text>
</comment>
<comment type="subcellular location">
    <subcellularLocation>
        <location evidence="2 9">Cytoplasm</location>
    </subcellularLocation>
</comment>
<reference evidence="11" key="1">
    <citation type="journal article" date="2019" name="Int. J. Syst. Evol. Microbiol.">
        <title>The Global Catalogue of Microorganisms (GCM) 10K type strain sequencing project: providing services to taxonomists for standard genome sequencing and annotation.</title>
        <authorList>
            <consortium name="The Broad Institute Genomics Platform"/>
            <consortium name="The Broad Institute Genome Sequencing Center for Infectious Disease"/>
            <person name="Wu L."/>
            <person name="Ma J."/>
        </authorList>
    </citation>
    <scope>NUCLEOTIDE SEQUENCE [LARGE SCALE GENOMIC DNA]</scope>
    <source>
        <strain evidence="11">JCM 19134</strain>
    </source>
</reference>
<name>A0AAV3U2M0_9ALTE</name>
<dbReference type="NCBIfam" id="NF009732">
    <property type="entry name" value="PRK13255.1"/>
    <property type="match status" value="1"/>
</dbReference>
<dbReference type="EMBL" id="BAABLX010000017">
    <property type="protein sequence ID" value="GAA4943363.1"/>
    <property type="molecule type" value="Genomic_DNA"/>
</dbReference>
<dbReference type="PANTHER" id="PTHR10259:SF11">
    <property type="entry name" value="THIOPURINE S-METHYLTRANSFERASE"/>
    <property type="match status" value="1"/>
</dbReference>
<evidence type="ECO:0000256" key="8">
    <source>
        <dbReference type="ARBA" id="ARBA00022691"/>
    </source>
</evidence>
<dbReference type="PANTHER" id="PTHR10259">
    <property type="entry name" value="THIOPURINE S-METHYLTRANSFERASE"/>
    <property type="match status" value="1"/>
</dbReference>
<dbReference type="PROSITE" id="PS51585">
    <property type="entry name" value="SAM_MT_TPMT"/>
    <property type="match status" value="1"/>
</dbReference>
<keyword evidence="7 9" id="KW-0808">Transferase</keyword>
<sequence length="211" mass="24022">MEADFWHQRWQTNEIGFHEAVPNPMLTQYLGRLPIAPGDTVLVPLCGKSHDLTWLTQQGYQVVGIELSKLAVEAYFEQINQTPAIDELDNFTRYRGEQITIYVGNFFDVTADIVGTINAIYDRAALVAMPRDMRKEYAKHLLAISAKAPKLLVTFEYDQSIMDGPPFSLSEQEVREHYDSHYDITRAFEQTVPGKLRGTEAKESVWVALPL</sequence>
<accession>A0AAV3U2M0</accession>
<keyword evidence="11" id="KW-1185">Reference proteome</keyword>
<dbReference type="RefSeq" id="WP_345421786.1">
    <property type="nucleotide sequence ID" value="NZ_AP031496.1"/>
</dbReference>
<dbReference type="EC" id="2.1.1.67" evidence="4 9"/>
<feature type="binding site" evidence="9">
    <location>
        <position position="123"/>
    </location>
    <ligand>
        <name>S-adenosyl-L-methionine</name>
        <dbReference type="ChEBI" id="CHEBI:59789"/>
    </ligand>
</feature>
<dbReference type="InterPro" id="IPR029063">
    <property type="entry name" value="SAM-dependent_MTases_sf"/>
</dbReference>
<evidence type="ECO:0000256" key="2">
    <source>
        <dbReference type="ARBA" id="ARBA00004496"/>
    </source>
</evidence>
<evidence type="ECO:0000256" key="4">
    <source>
        <dbReference type="ARBA" id="ARBA00011905"/>
    </source>
</evidence>
<feature type="binding site" evidence="9">
    <location>
        <position position="10"/>
    </location>
    <ligand>
        <name>S-adenosyl-L-methionine</name>
        <dbReference type="ChEBI" id="CHEBI:59789"/>
    </ligand>
</feature>
<protein>
    <recommendedName>
        <fullName evidence="4 9">Thiopurine S-methyltransferase</fullName>
        <ecNumber evidence="4 9">2.1.1.67</ecNumber>
    </recommendedName>
    <alternativeName>
        <fullName evidence="9">Thiopurine methyltransferase</fullName>
    </alternativeName>
</protein>
<dbReference type="GO" id="GO:0005737">
    <property type="term" value="C:cytoplasm"/>
    <property type="evidence" value="ECO:0007669"/>
    <property type="project" value="UniProtKB-SubCell"/>
</dbReference>
<organism evidence="10 11">
    <name type="scientific">Halioxenophilus aromaticivorans</name>
    <dbReference type="NCBI Taxonomy" id="1306992"/>
    <lineage>
        <taxon>Bacteria</taxon>
        <taxon>Pseudomonadati</taxon>
        <taxon>Pseudomonadota</taxon>
        <taxon>Gammaproteobacteria</taxon>
        <taxon>Alteromonadales</taxon>
        <taxon>Alteromonadaceae</taxon>
        <taxon>Halioxenophilus</taxon>
    </lineage>
</organism>
<dbReference type="SUPFAM" id="SSF53335">
    <property type="entry name" value="S-adenosyl-L-methionine-dependent methyltransferases"/>
    <property type="match status" value="1"/>
</dbReference>
<comment type="catalytic activity">
    <reaction evidence="1 9">
        <text>S-adenosyl-L-methionine + a thiopurine = S-adenosyl-L-homocysteine + a thiopurine S-methylether.</text>
        <dbReference type="EC" id="2.1.1.67"/>
    </reaction>
</comment>
<dbReference type="Proteomes" id="UP001409585">
    <property type="component" value="Unassembled WGS sequence"/>
</dbReference>
<dbReference type="PIRSF" id="PIRSF023956">
    <property type="entry name" value="Thiopurine_S-methyltransferase"/>
    <property type="match status" value="1"/>
</dbReference>
<dbReference type="AlphaFoldDB" id="A0AAV3U2M0"/>
<comment type="similarity">
    <text evidence="3 9">Belongs to the class I-like SAM-binding methyltransferase superfamily. TPMT family.</text>
</comment>
<keyword evidence="5 9" id="KW-0963">Cytoplasm</keyword>